<accession>A0ABN1XNT7</accession>
<evidence type="ECO:0000256" key="1">
    <source>
        <dbReference type="SAM" id="MobiDB-lite"/>
    </source>
</evidence>
<gene>
    <name evidence="2" type="ORF">GCM10009613_15200</name>
</gene>
<feature type="region of interest" description="Disordered" evidence="1">
    <location>
        <begin position="1"/>
        <end position="28"/>
    </location>
</feature>
<evidence type="ECO:0000313" key="3">
    <source>
        <dbReference type="Proteomes" id="UP001501414"/>
    </source>
</evidence>
<evidence type="ECO:0000313" key="2">
    <source>
        <dbReference type="EMBL" id="GAA1384385.1"/>
    </source>
</evidence>
<reference evidence="2 3" key="1">
    <citation type="journal article" date="2019" name="Int. J. Syst. Evol. Microbiol.">
        <title>The Global Catalogue of Microorganisms (GCM) 10K type strain sequencing project: providing services to taxonomists for standard genome sequencing and annotation.</title>
        <authorList>
            <consortium name="The Broad Institute Genomics Platform"/>
            <consortium name="The Broad Institute Genome Sequencing Center for Infectious Disease"/>
            <person name="Wu L."/>
            <person name="Ma J."/>
        </authorList>
    </citation>
    <scope>NUCLEOTIDE SEQUENCE [LARGE SCALE GENOMIC DNA]</scope>
    <source>
        <strain evidence="2 3">JCM 11896</strain>
    </source>
</reference>
<dbReference type="Proteomes" id="UP001501414">
    <property type="component" value="Unassembled WGS sequence"/>
</dbReference>
<sequence length="109" mass="11908">MRSSSHEGPIRATTADERPTAATSFRSNLPRLLRNKRVEVDLVVAEPIHQQPGDQARSERLVGAAIADKDRGHPLIIRAVTGGEHIPVRASRGRAQCPVPVGLRRWHAG</sequence>
<keyword evidence="3" id="KW-1185">Reference proteome</keyword>
<protein>
    <submittedName>
        <fullName evidence="2">Uncharacterized protein</fullName>
    </submittedName>
</protein>
<dbReference type="EMBL" id="BAAAJK010000005">
    <property type="protein sequence ID" value="GAA1384385.1"/>
    <property type="molecule type" value="Genomic_DNA"/>
</dbReference>
<proteinExistence type="predicted"/>
<organism evidence="2 3">
    <name type="scientific">Pseudonocardia kongjuensis</name>
    <dbReference type="NCBI Taxonomy" id="102227"/>
    <lineage>
        <taxon>Bacteria</taxon>
        <taxon>Bacillati</taxon>
        <taxon>Actinomycetota</taxon>
        <taxon>Actinomycetes</taxon>
        <taxon>Pseudonocardiales</taxon>
        <taxon>Pseudonocardiaceae</taxon>
        <taxon>Pseudonocardia</taxon>
    </lineage>
</organism>
<comment type="caution">
    <text evidence="2">The sequence shown here is derived from an EMBL/GenBank/DDBJ whole genome shotgun (WGS) entry which is preliminary data.</text>
</comment>
<feature type="compositionally biased region" description="Basic and acidic residues" evidence="1">
    <location>
        <begin position="1"/>
        <end position="19"/>
    </location>
</feature>
<name>A0ABN1XNT7_9PSEU</name>